<feature type="transmembrane region" description="Helical" evidence="6">
    <location>
        <begin position="253"/>
        <end position="272"/>
    </location>
</feature>
<comment type="subcellular location">
    <subcellularLocation>
        <location evidence="1">Cell membrane</location>
        <topology evidence="1">Multi-pass membrane protein</topology>
    </subcellularLocation>
</comment>
<dbReference type="EMBL" id="CP158367">
    <property type="protein sequence ID" value="XBX76286.1"/>
    <property type="molecule type" value="Genomic_DNA"/>
</dbReference>
<evidence type="ECO:0000256" key="4">
    <source>
        <dbReference type="ARBA" id="ARBA00022989"/>
    </source>
</evidence>
<feature type="transmembrane region" description="Helical" evidence="6">
    <location>
        <begin position="278"/>
        <end position="298"/>
    </location>
</feature>
<keyword evidence="3 6" id="KW-0812">Transmembrane</keyword>
<dbReference type="GO" id="GO:0005886">
    <property type="term" value="C:plasma membrane"/>
    <property type="evidence" value="ECO:0007669"/>
    <property type="project" value="UniProtKB-SubCell"/>
</dbReference>
<reference evidence="7" key="1">
    <citation type="journal article" date="2013" name="Extremophiles">
        <title>Proteinivorax tanatarense gen. nov., sp. nov., an anaerobic, haloalkaliphilic, proteolytic bacterium isolated from a decaying algal bloom, and proposal of Proteinivoraceae fam. nov.</title>
        <authorList>
            <person name="Kevbrin V."/>
            <person name="Boltyanskaya Y."/>
            <person name="Zhilina T."/>
            <person name="Kolganova T."/>
            <person name="Lavrentjeva E."/>
            <person name="Kuznetsov B."/>
        </authorList>
    </citation>
    <scope>NUCLEOTIDE SEQUENCE</scope>
    <source>
        <strain evidence="7">Z-910T</strain>
    </source>
</reference>
<keyword evidence="5 6" id="KW-0472">Membrane</keyword>
<feature type="transmembrane region" description="Helical" evidence="6">
    <location>
        <begin position="331"/>
        <end position="353"/>
    </location>
</feature>
<feature type="transmembrane region" description="Helical" evidence="6">
    <location>
        <begin position="305"/>
        <end position="325"/>
    </location>
</feature>
<evidence type="ECO:0000313" key="7">
    <source>
        <dbReference type="EMBL" id="XBX76286.1"/>
    </source>
</evidence>
<evidence type="ECO:0000256" key="1">
    <source>
        <dbReference type="ARBA" id="ARBA00004651"/>
    </source>
</evidence>
<dbReference type="RefSeq" id="WP_350345020.1">
    <property type="nucleotide sequence ID" value="NZ_CP158367.1"/>
</dbReference>
<accession>A0AAU7VQE4</accession>
<dbReference type="PANTHER" id="PTHR47089:SF1">
    <property type="entry name" value="GUANOSINE ABC TRANSPORTER PERMEASE PROTEIN NUPP"/>
    <property type="match status" value="1"/>
</dbReference>
<organism evidence="7">
    <name type="scientific">Proteinivorax tanatarense</name>
    <dbReference type="NCBI Taxonomy" id="1260629"/>
    <lineage>
        <taxon>Bacteria</taxon>
        <taxon>Bacillati</taxon>
        <taxon>Bacillota</taxon>
        <taxon>Clostridia</taxon>
        <taxon>Eubacteriales</taxon>
        <taxon>Proteinivoracaceae</taxon>
        <taxon>Proteinivorax</taxon>
    </lineage>
</organism>
<gene>
    <name evidence="7" type="ORF">PRVXT_001471</name>
</gene>
<feature type="transmembrane region" description="Helical" evidence="6">
    <location>
        <begin position="203"/>
        <end position="224"/>
    </location>
</feature>
<sequence>MKMSNNMKSTLTTLAFALIAIFVALLIGGILIQFTTEASMIEAYIALYNGAFGDLRSVLNTLWRSTPLILTGLAVAFAFKCGLFNIGAEGQLLIGGFVAGVAGYSFTGLPAILHVTICIVLGMLAGGIWGGIPGLLKAKLGVNEVINTIMLNLIALQITVRYGINQLRLEGAADNTPRIAETAELTRFTDTFLNDLFNLPGGVRVHTGFVFALLAALFISYLLFKTKTGYEIRAVGINPSGAEYGGINVSKNIFLAMFISGALAGLAGTVEVLGTHRYFTSGLDAGLGFTGIAVALLGNSNPGGVILAGILFGALTQGGMGMQFAGVPREIVTIIQALVIFFMASLQMFKIFIEKKRAKEVAK</sequence>
<evidence type="ECO:0000256" key="2">
    <source>
        <dbReference type="ARBA" id="ARBA00022475"/>
    </source>
</evidence>
<dbReference type="CDD" id="cd06580">
    <property type="entry name" value="TM_PBP1_transp_TpRbsC_like"/>
    <property type="match status" value="1"/>
</dbReference>
<reference evidence="7" key="2">
    <citation type="submission" date="2024-06" db="EMBL/GenBank/DDBJ databases">
        <authorList>
            <person name="Petrova K.O."/>
            <person name="Toshchakov S.V."/>
            <person name="Boltjanskaja Y.V."/>
            <person name="Kevbrin V."/>
        </authorList>
    </citation>
    <scope>NUCLEOTIDE SEQUENCE</scope>
    <source>
        <strain evidence="7">Z-910T</strain>
    </source>
</reference>
<dbReference type="InterPro" id="IPR001851">
    <property type="entry name" value="ABC_transp_permease"/>
</dbReference>
<dbReference type="Pfam" id="PF02653">
    <property type="entry name" value="BPD_transp_2"/>
    <property type="match status" value="1"/>
</dbReference>
<evidence type="ECO:0000256" key="5">
    <source>
        <dbReference type="ARBA" id="ARBA00023136"/>
    </source>
</evidence>
<feature type="transmembrane region" description="Helical" evidence="6">
    <location>
        <begin position="86"/>
        <end position="106"/>
    </location>
</feature>
<keyword evidence="2" id="KW-1003">Cell membrane</keyword>
<proteinExistence type="predicted"/>
<keyword evidence="4 6" id="KW-1133">Transmembrane helix</keyword>
<dbReference type="PANTHER" id="PTHR47089">
    <property type="entry name" value="ABC TRANSPORTER, PERMEASE PROTEIN"/>
    <property type="match status" value="1"/>
</dbReference>
<dbReference type="GO" id="GO:0022857">
    <property type="term" value="F:transmembrane transporter activity"/>
    <property type="evidence" value="ECO:0007669"/>
    <property type="project" value="InterPro"/>
</dbReference>
<evidence type="ECO:0000256" key="3">
    <source>
        <dbReference type="ARBA" id="ARBA00022692"/>
    </source>
</evidence>
<evidence type="ECO:0000256" key="6">
    <source>
        <dbReference type="SAM" id="Phobius"/>
    </source>
</evidence>
<feature type="transmembrane region" description="Helical" evidence="6">
    <location>
        <begin position="144"/>
        <end position="164"/>
    </location>
</feature>
<dbReference type="AlphaFoldDB" id="A0AAU7VQE4"/>
<protein>
    <submittedName>
        <fullName evidence="7">ABC transporter permease</fullName>
    </submittedName>
</protein>
<name>A0AAU7VQE4_9FIRM</name>
<feature type="transmembrane region" description="Helical" evidence="6">
    <location>
        <begin position="62"/>
        <end position="79"/>
    </location>
</feature>
<feature type="transmembrane region" description="Helical" evidence="6">
    <location>
        <begin position="112"/>
        <end position="132"/>
    </location>
</feature>